<accession>A0AAN8K657</accession>
<sequence>MKFFAILTIALVLTGANAGFLDEFKATLHSIGDNIKNVYNGVKPLLSSAVGKLVGDLKTTGSQILAQGAQALLGSLSGGTTTTRDVALLDKVGQFIKNGEGMISTLSHTIGNLFNGAVAKLTDLAGKLGNAQLFGQPVSKYISEIEEVVSSHNLLQSSILKQLIEQPAKLLSSAAQHLMGHKRSAIGDLLSNIGQQLASTFKPAIDTVTKHITNLGATLKNAGTALFGAVKPTIDALTGKLTDHVNNLKQVGTELLGHGKNALSALTDAVTDILGQTFHNAQPTIQKAIDTAKQAGKDTIGTFLGGGN</sequence>
<dbReference type="Proteomes" id="UP001347796">
    <property type="component" value="Unassembled WGS sequence"/>
</dbReference>
<feature type="signal peptide" evidence="1">
    <location>
        <begin position="1"/>
        <end position="18"/>
    </location>
</feature>
<comment type="caution">
    <text evidence="2">The sequence shown here is derived from an EMBL/GenBank/DDBJ whole genome shotgun (WGS) entry which is preliminary data.</text>
</comment>
<evidence type="ECO:0000313" key="3">
    <source>
        <dbReference type="Proteomes" id="UP001347796"/>
    </source>
</evidence>
<protein>
    <submittedName>
        <fullName evidence="2">Uncharacterized protein</fullName>
    </submittedName>
</protein>
<dbReference type="EMBL" id="JAZGQO010000001">
    <property type="protein sequence ID" value="KAK6195541.1"/>
    <property type="molecule type" value="Genomic_DNA"/>
</dbReference>
<feature type="chain" id="PRO_5042971335" evidence="1">
    <location>
        <begin position="19"/>
        <end position="308"/>
    </location>
</feature>
<keyword evidence="3" id="KW-1185">Reference proteome</keyword>
<evidence type="ECO:0000313" key="2">
    <source>
        <dbReference type="EMBL" id="KAK6195541.1"/>
    </source>
</evidence>
<dbReference type="Gene3D" id="1.20.120.20">
    <property type="entry name" value="Apolipoprotein"/>
    <property type="match status" value="1"/>
</dbReference>
<gene>
    <name evidence="2" type="ORF">SNE40_000950</name>
</gene>
<organism evidence="2 3">
    <name type="scientific">Patella caerulea</name>
    <name type="common">Rayed Mediterranean limpet</name>
    <dbReference type="NCBI Taxonomy" id="87958"/>
    <lineage>
        <taxon>Eukaryota</taxon>
        <taxon>Metazoa</taxon>
        <taxon>Spiralia</taxon>
        <taxon>Lophotrochozoa</taxon>
        <taxon>Mollusca</taxon>
        <taxon>Gastropoda</taxon>
        <taxon>Patellogastropoda</taxon>
        <taxon>Patelloidea</taxon>
        <taxon>Patellidae</taxon>
        <taxon>Patella</taxon>
    </lineage>
</organism>
<dbReference type="AlphaFoldDB" id="A0AAN8K657"/>
<keyword evidence="1" id="KW-0732">Signal</keyword>
<name>A0AAN8K657_PATCE</name>
<reference evidence="2 3" key="1">
    <citation type="submission" date="2024-01" db="EMBL/GenBank/DDBJ databases">
        <title>The genome of the rayed Mediterranean limpet Patella caerulea (Linnaeus, 1758).</title>
        <authorList>
            <person name="Anh-Thu Weber A."/>
            <person name="Halstead-Nussloch G."/>
        </authorList>
    </citation>
    <scope>NUCLEOTIDE SEQUENCE [LARGE SCALE GENOMIC DNA]</scope>
    <source>
        <strain evidence="2">AATW-2023a</strain>
        <tissue evidence="2">Whole specimen</tissue>
    </source>
</reference>
<proteinExistence type="predicted"/>
<evidence type="ECO:0000256" key="1">
    <source>
        <dbReference type="SAM" id="SignalP"/>
    </source>
</evidence>